<name>A0A7G5XI48_9BACT</name>
<reference evidence="4" key="1">
    <citation type="submission" date="2020-08" db="EMBL/GenBank/DDBJ databases">
        <title>Lacibacter sp. S13-6-6 genome sequencing.</title>
        <authorList>
            <person name="Jin L."/>
        </authorList>
    </citation>
    <scope>NUCLEOTIDE SEQUENCE [LARGE SCALE GENOMIC DNA]</scope>
    <source>
        <strain evidence="4">S13-6-6</strain>
    </source>
</reference>
<evidence type="ECO:0000313" key="4">
    <source>
        <dbReference type="Proteomes" id="UP000515344"/>
    </source>
</evidence>
<dbReference type="NCBIfam" id="TIGR04183">
    <property type="entry name" value="Por_Secre_tail"/>
    <property type="match status" value="1"/>
</dbReference>
<feature type="domain" description="Secretion system C-terminal sorting" evidence="2">
    <location>
        <begin position="272"/>
        <end position="336"/>
    </location>
</feature>
<accession>A0A7G5XI48</accession>
<dbReference type="InterPro" id="IPR013783">
    <property type="entry name" value="Ig-like_fold"/>
</dbReference>
<evidence type="ECO:0000259" key="2">
    <source>
        <dbReference type="Pfam" id="PF18962"/>
    </source>
</evidence>
<dbReference type="AlphaFoldDB" id="A0A7G5XI48"/>
<dbReference type="KEGG" id="lacs:H4075_02835"/>
<sequence>MKQFLLAFFFLFSGLFSLAQTYWPHAPTPYPKCNTMPTNCTKVAVPSAPAGGDWNDPNSWSPIGVPTADQIVCIPSGKKINLSGNLDYSAIRLQIFVCGILDFDFSSPGKLSLAAWSFIQIYSGGVINARNGDAELIEIGGEDVWRHNNNDINGPWVLSYPYVGAGVLSVAFNYFKAEQKQPYTVRLEWATLVENNSSSFIIERSSDQKTWIEIGKLAAQGNSNSRSIYSHLDLQPENGYNYYRLKQVDITGQMTYSETVRFNNQIRKNLSVFPNPVGDVTQLYGKESFKAGQTIQIIDAKGTRIKMINPTGGNRLQINLSGYSAGLYLLQLIENGKVMENLQFVKQ</sequence>
<gene>
    <name evidence="3" type="ORF">H4075_02835</name>
</gene>
<feature type="chain" id="PRO_5028879504" evidence="1">
    <location>
        <begin position="20"/>
        <end position="347"/>
    </location>
</feature>
<proteinExistence type="predicted"/>
<organism evidence="3 4">
    <name type="scientific">Lacibacter sediminis</name>
    <dbReference type="NCBI Taxonomy" id="2760713"/>
    <lineage>
        <taxon>Bacteria</taxon>
        <taxon>Pseudomonadati</taxon>
        <taxon>Bacteroidota</taxon>
        <taxon>Chitinophagia</taxon>
        <taxon>Chitinophagales</taxon>
        <taxon>Chitinophagaceae</taxon>
        <taxon>Lacibacter</taxon>
    </lineage>
</organism>
<dbReference type="EMBL" id="CP060007">
    <property type="protein sequence ID" value="QNA45151.1"/>
    <property type="molecule type" value="Genomic_DNA"/>
</dbReference>
<dbReference type="Proteomes" id="UP000515344">
    <property type="component" value="Chromosome"/>
</dbReference>
<dbReference type="RefSeq" id="WP_182803957.1">
    <property type="nucleotide sequence ID" value="NZ_CP060007.1"/>
</dbReference>
<evidence type="ECO:0000256" key="1">
    <source>
        <dbReference type="SAM" id="SignalP"/>
    </source>
</evidence>
<dbReference type="Pfam" id="PF18962">
    <property type="entry name" value="Por_Secre_tail"/>
    <property type="match status" value="1"/>
</dbReference>
<keyword evidence="1" id="KW-0732">Signal</keyword>
<feature type="signal peptide" evidence="1">
    <location>
        <begin position="1"/>
        <end position="19"/>
    </location>
</feature>
<dbReference type="Gene3D" id="2.60.40.10">
    <property type="entry name" value="Immunoglobulins"/>
    <property type="match status" value="1"/>
</dbReference>
<dbReference type="InterPro" id="IPR026444">
    <property type="entry name" value="Secre_tail"/>
</dbReference>
<keyword evidence="4" id="KW-1185">Reference proteome</keyword>
<evidence type="ECO:0000313" key="3">
    <source>
        <dbReference type="EMBL" id="QNA45151.1"/>
    </source>
</evidence>
<protein>
    <submittedName>
        <fullName evidence="3">T9SS type A sorting domain-containing protein</fullName>
    </submittedName>
</protein>